<proteinExistence type="predicted"/>
<name>A0ACC3MB73_9PEZI</name>
<reference evidence="1" key="1">
    <citation type="submission" date="2023-07" db="EMBL/GenBank/DDBJ databases">
        <title>Black Yeasts Isolated from many extreme environments.</title>
        <authorList>
            <person name="Coleine C."/>
            <person name="Stajich J.E."/>
            <person name="Selbmann L."/>
        </authorList>
    </citation>
    <scope>NUCLEOTIDE SEQUENCE</scope>
    <source>
        <strain evidence="1">CCFEE 5714</strain>
    </source>
</reference>
<sequence>MIAFTFPPVIANLWFREILNPMETVGAVVHAAFFIATVVLLGVSGPRVPDSQVWNNLTVGTSGWTLPGVTFGLGLLPAAFSTAGMDGVLHMSKEVKNSRRNVPIAMTSAVIANSIIQWITMVVVCYRLGDPKIIAAAPGGTTIIAVYMQATNSKAVTTVFIVAQLITLFVSLFNIL</sequence>
<organism evidence="1 2">
    <name type="scientific">Vermiconidia calcicola</name>
    <dbReference type="NCBI Taxonomy" id="1690605"/>
    <lineage>
        <taxon>Eukaryota</taxon>
        <taxon>Fungi</taxon>
        <taxon>Dikarya</taxon>
        <taxon>Ascomycota</taxon>
        <taxon>Pezizomycotina</taxon>
        <taxon>Dothideomycetes</taxon>
        <taxon>Dothideomycetidae</taxon>
        <taxon>Mycosphaerellales</taxon>
        <taxon>Extremaceae</taxon>
        <taxon>Vermiconidia</taxon>
    </lineage>
</organism>
<comment type="caution">
    <text evidence="1">The sequence shown here is derived from an EMBL/GenBank/DDBJ whole genome shotgun (WGS) entry which is preliminary data.</text>
</comment>
<evidence type="ECO:0000313" key="2">
    <source>
        <dbReference type="Proteomes" id="UP001281147"/>
    </source>
</evidence>
<keyword evidence="2" id="KW-1185">Reference proteome</keyword>
<dbReference type="EMBL" id="JAUTXU010000356">
    <property type="protein sequence ID" value="KAK3683234.1"/>
    <property type="molecule type" value="Genomic_DNA"/>
</dbReference>
<protein>
    <submittedName>
        <fullName evidence="1">Uncharacterized protein</fullName>
    </submittedName>
</protein>
<accession>A0ACC3MB73</accession>
<dbReference type="Proteomes" id="UP001281147">
    <property type="component" value="Unassembled WGS sequence"/>
</dbReference>
<gene>
    <name evidence="1" type="ORF">LTR37_020428</name>
</gene>
<evidence type="ECO:0000313" key="1">
    <source>
        <dbReference type="EMBL" id="KAK3683234.1"/>
    </source>
</evidence>